<dbReference type="Proteomes" id="UP000002009">
    <property type="component" value="Chromosome 13"/>
</dbReference>
<dbReference type="PROSITE" id="PS00107">
    <property type="entry name" value="PROTEIN_KINASE_ATP"/>
    <property type="match status" value="1"/>
</dbReference>
<evidence type="ECO:0000313" key="9">
    <source>
        <dbReference type="Proteomes" id="UP000002009"/>
    </source>
</evidence>
<keyword evidence="6" id="KW-0723">Serine/threonine-protein kinase</keyword>
<dbReference type="InterPro" id="IPR011009">
    <property type="entry name" value="Kinase-like_dom_sf"/>
</dbReference>
<dbReference type="InterPro" id="IPR017441">
    <property type="entry name" value="Protein_kinase_ATP_BS"/>
</dbReference>
<dbReference type="SUPFAM" id="SSF56112">
    <property type="entry name" value="Protein kinase-like (PK-like)"/>
    <property type="match status" value="1"/>
</dbReference>
<proteinExistence type="inferred from homology"/>
<evidence type="ECO:0000256" key="1">
    <source>
        <dbReference type="ARBA" id="ARBA00022679"/>
    </source>
</evidence>
<keyword evidence="2 5" id="KW-0547">Nucleotide-binding</keyword>
<evidence type="ECO:0000256" key="5">
    <source>
        <dbReference type="PROSITE-ProRule" id="PRU10141"/>
    </source>
</evidence>
<keyword evidence="9" id="KW-1185">Reference proteome</keyword>
<dbReference type="RefSeq" id="XP_002505498.1">
    <property type="nucleotide sequence ID" value="XM_002505452.1"/>
</dbReference>
<dbReference type="SMART" id="SM00220">
    <property type="entry name" value="S_TKc"/>
    <property type="match status" value="1"/>
</dbReference>
<dbReference type="PANTHER" id="PTHR46699:SF1">
    <property type="entry name" value="SERINE_THREONINE-PROTEIN KINASE STN8, CHLOROPLASTIC"/>
    <property type="match status" value="1"/>
</dbReference>
<dbReference type="PROSITE" id="PS00108">
    <property type="entry name" value="PROTEIN_KINASE_ST"/>
    <property type="match status" value="1"/>
</dbReference>
<evidence type="ECO:0000256" key="6">
    <source>
        <dbReference type="RuleBase" id="RU000304"/>
    </source>
</evidence>
<keyword evidence="1" id="KW-0808">Transferase</keyword>
<dbReference type="KEGG" id="mis:MICPUN_63597"/>
<dbReference type="EMBL" id="CP001331">
    <property type="protein sequence ID" value="ACO66756.1"/>
    <property type="molecule type" value="Genomic_DNA"/>
</dbReference>
<keyword evidence="4 5" id="KW-0067">ATP-binding</keyword>
<dbReference type="AlphaFoldDB" id="C1EGC8"/>
<dbReference type="InterPro" id="IPR000719">
    <property type="entry name" value="Prot_kinase_dom"/>
</dbReference>
<feature type="domain" description="Protein kinase" evidence="7">
    <location>
        <begin position="75"/>
        <end position="367"/>
    </location>
</feature>
<dbReference type="GO" id="GO:0005524">
    <property type="term" value="F:ATP binding"/>
    <property type="evidence" value="ECO:0007669"/>
    <property type="project" value="UniProtKB-UniRule"/>
</dbReference>
<organism evidence="8 9">
    <name type="scientific">Micromonas commoda (strain RCC299 / NOUM17 / CCMP2709)</name>
    <name type="common">Picoplanktonic green alga</name>
    <dbReference type="NCBI Taxonomy" id="296587"/>
    <lineage>
        <taxon>Eukaryota</taxon>
        <taxon>Viridiplantae</taxon>
        <taxon>Chlorophyta</taxon>
        <taxon>Mamiellophyceae</taxon>
        <taxon>Mamiellales</taxon>
        <taxon>Mamiellaceae</taxon>
        <taxon>Micromonas</taxon>
    </lineage>
</organism>
<feature type="binding site" evidence="5">
    <location>
        <position position="102"/>
    </location>
    <ligand>
        <name>ATP</name>
        <dbReference type="ChEBI" id="CHEBI:30616"/>
    </ligand>
</feature>
<dbReference type="GeneID" id="8248670"/>
<dbReference type="STRING" id="296587.C1EGC8"/>
<dbReference type="GO" id="GO:0004674">
    <property type="term" value="F:protein serine/threonine kinase activity"/>
    <property type="evidence" value="ECO:0007669"/>
    <property type="project" value="UniProtKB-KW"/>
</dbReference>
<comment type="similarity">
    <text evidence="6">Belongs to the protein kinase superfamily.</text>
</comment>
<accession>C1EGC8</accession>
<dbReference type="Pfam" id="PF00069">
    <property type="entry name" value="Pkinase"/>
    <property type="match status" value="1"/>
</dbReference>
<reference evidence="8 9" key="1">
    <citation type="journal article" date="2009" name="Science">
        <title>Green evolution and dynamic adaptations revealed by genomes of the marine picoeukaryotes Micromonas.</title>
        <authorList>
            <person name="Worden A.Z."/>
            <person name="Lee J.H."/>
            <person name="Mock T."/>
            <person name="Rouze P."/>
            <person name="Simmons M.P."/>
            <person name="Aerts A.L."/>
            <person name="Allen A.E."/>
            <person name="Cuvelier M.L."/>
            <person name="Derelle E."/>
            <person name="Everett M.V."/>
            <person name="Foulon E."/>
            <person name="Grimwood J."/>
            <person name="Gundlach H."/>
            <person name="Henrissat B."/>
            <person name="Napoli C."/>
            <person name="McDonald S.M."/>
            <person name="Parker M.S."/>
            <person name="Rombauts S."/>
            <person name="Salamov A."/>
            <person name="Von Dassow P."/>
            <person name="Badger J.H."/>
            <person name="Coutinho P.M."/>
            <person name="Demir E."/>
            <person name="Dubchak I."/>
            <person name="Gentemann C."/>
            <person name="Eikrem W."/>
            <person name="Gready J.E."/>
            <person name="John U."/>
            <person name="Lanier W."/>
            <person name="Lindquist E.A."/>
            <person name="Lucas S."/>
            <person name="Mayer K.F."/>
            <person name="Moreau H."/>
            <person name="Not F."/>
            <person name="Otillar R."/>
            <person name="Panaud O."/>
            <person name="Pangilinan J."/>
            <person name="Paulsen I."/>
            <person name="Piegu B."/>
            <person name="Poliakov A."/>
            <person name="Robbens S."/>
            <person name="Schmutz J."/>
            <person name="Toulza E."/>
            <person name="Wyss T."/>
            <person name="Zelensky A."/>
            <person name="Zhou K."/>
            <person name="Armbrust E.V."/>
            <person name="Bhattacharya D."/>
            <person name="Goodenough U.W."/>
            <person name="Van de Peer Y."/>
            <person name="Grigoriev I.V."/>
        </authorList>
    </citation>
    <scope>NUCLEOTIDE SEQUENCE [LARGE SCALE GENOMIC DNA]</scope>
    <source>
        <strain evidence="9">RCC299 / NOUM17</strain>
    </source>
</reference>
<evidence type="ECO:0000256" key="4">
    <source>
        <dbReference type="ARBA" id="ARBA00022840"/>
    </source>
</evidence>
<dbReference type="eggNOG" id="KOG0594">
    <property type="taxonomic scope" value="Eukaryota"/>
</dbReference>
<dbReference type="InterPro" id="IPR008271">
    <property type="entry name" value="Ser/Thr_kinase_AS"/>
</dbReference>
<dbReference type="PANTHER" id="PTHR46699">
    <property type="entry name" value="SERINE/THREONINE-PROTEIN KINASE STN8, CHLOROPLASTIC-RELATED"/>
    <property type="match status" value="1"/>
</dbReference>
<dbReference type="OMA" id="CEAWRAS"/>
<sequence length="367" mass="39000">MSQATAFAVHVADARALASRAAHRGRAAMIVHHPSSSGTARRSRLARRGPVTVRAFERADDDGPAIKIDLKLSDVRKCKKIGGGSFGDVFEGTYKGQPVILKERKENKGAQGLRFFQTEAAIGRRLKGAAGAADFIGVAGANAYLVYKDEGRVTLESILGKRDGLKDAMGAKDDAEAVRIFAKQLLSAVNTVHGAGVIHRDVKPDNILFAGSSGGGVFGGGKGKVKLIDLGAAADLRTGVNYSEDETVFDPVYGPPEKYLSGSFGGLLGGLGWAKDKPDLFDAFSCGMVILQVACPSLRKKGSMGGVKRDLNIYGYDAERWRSSLPERRQADFEILDANGGKGWKAVCGLLSQKKGRTSVKAAMGQW</sequence>
<evidence type="ECO:0000259" key="7">
    <source>
        <dbReference type="PROSITE" id="PS50011"/>
    </source>
</evidence>
<dbReference type="InParanoid" id="C1EGC8"/>
<name>C1EGC8_MICCC</name>
<evidence type="ECO:0000256" key="3">
    <source>
        <dbReference type="ARBA" id="ARBA00022777"/>
    </source>
</evidence>
<evidence type="ECO:0000256" key="2">
    <source>
        <dbReference type="ARBA" id="ARBA00022741"/>
    </source>
</evidence>
<protein>
    <recommendedName>
        <fullName evidence="7">Protein kinase domain-containing protein</fullName>
    </recommendedName>
</protein>
<dbReference type="Gene3D" id="3.30.200.20">
    <property type="entry name" value="Phosphorylase Kinase, domain 1"/>
    <property type="match status" value="1"/>
</dbReference>
<evidence type="ECO:0000313" key="8">
    <source>
        <dbReference type="EMBL" id="ACO66756.1"/>
    </source>
</evidence>
<dbReference type="OrthoDB" id="498465at2759"/>
<dbReference type="Gene3D" id="1.10.510.10">
    <property type="entry name" value="Transferase(Phosphotransferase) domain 1"/>
    <property type="match status" value="1"/>
</dbReference>
<keyword evidence="3" id="KW-0418">Kinase</keyword>
<dbReference type="PROSITE" id="PS50011">
    <property type="entry name" value="PROTEIN_KINASE_DOM"/>
    <property type="match status" value="1"/>
</dbReference>
<gene>
    <name evidence="8" type="ORF">MICPUN_63597</name>
</gene>